<dbReference type="GO" id="GO:0004180">
    <property type="term" value="F:carboxypeptidase activity"/>
    <property type="evidence" value="ECO:0007669"/>
    <property type="project" value="UniProtKB-KW"/>
</dbReference>
<reference evidence="5 6" key="1">
    <citation type="submission" date="2018-07" db="EMBL/GenBank/DDBJ databases">
        <title>Parabacteroides acidifaciens nov. sp., isolated from human feces.</title>
        <authorList>
            <person name="Wang Y.J."/>
        </authorList>
    </citation>
    <scope>NUCLEOTIDE SEQUENCE [LARGE SCALE GENOMIC DNA]</scope>
    <source>
        <strain evidence="5 6">426-9</strain>
    </source>
</reference>
<keyword evidence="2" id="KW-0472">Membrane</keyword>
<protein>
    <submittedName>
        <fullName evidence="5">Carboxypeptidase-like regulatory domain-containing protein</fullName>
    </submittedName>
</protein>
<dbReference type="SUPFAM" id="SSF49464">
    <property type="entry name" value="Carboxypeptidase regulatory domain-like"/>
    <property type="match status" value="1"/>
</dbReference>
<proteinExistence type="predicted"/>
<comment type="caution">
    <text evidence="5">The sequence shown here is derived from an EMBL/GenBank/DDBJ whole genome shotgun (WGS) entry which is preliminary data.</text>
</comment>
<evidence type="ECO:0000256" key="2">
    <source>
        <dbReference type="ARBA" id="ARBA00023136"/>
    </source>
</evidence>
<feature type="domain" description="Secretin/TonB short N-terminal" evidence="4">
    <location>
        <begin position="59"/>
        <end position="110"/>
    </location>
</feature>
<keyword evidence="5" id="KW-0378">Hydrolase</keyword>
<organism evidence="5 6">
    <name type="scientific">Parabacteroides acidifaciens</name>
    <dbReference type="NCBI Taxonomy" id="2290935"/>
    <lineage>
        <taxon>Bacteria</taxon>
        <taxon>Pseudomonadati</taxon>
        <taxon>Bacteroidota</taxon>
        <taxon>Bacteroidia</taxon>
        <taxon>Bacteroidales</taxon>
        <taxon>Tannerellaceae</taxon>
        <taxon>Parabacteroides</taxon>
    </lineage>
</organism>
<dbReference type="InterPro" id="IPR011662">
    <property type="entry name" value="Secretin/TonB_short_N"/>
</dbReference>
<dbReference type="InterPro" id="IPR008969">
    <property type="entry name" value="CarboxyPept-like_regulatory"/>
</dbReference>
<evidence type="ECO:0000313" key="5">
    <source>
        <dbReference type="EMBL" id="RDU49612.1"/>
    </source>
</evidence>
<evidence type="ECO:0000256" key="3">
    <source>
        <dbReference type="ARBA" id="ARBA00023237"/>
    </source>
</evidence>
<keyword evidence="5" id="KW-0121">Carboxypeptidase</keyword>
<dbReference type="Proteomes" id="UP000256321">
    <property type="component" value="Unassembled WGS sequence"/>
</dbReference>
<keyword evidence="5" id="KW-0645">Protease</keyword>
<dbReference type="EMBL" id="QREV01000014">
    <property type="protein sequence ID" value="RDU49612.1"/>
    <property type="molecule type" value="Genomic_DNA"/>
</dbReference>
<evidence type="ECO:0000256" key="1">
    <source>
        <dbReference type="ARBA" id="ARBA00022448"/>
    </source>
</evidence>
<accession>A0A3D8HG20</accession>
<keyword evidence="3" id="KW-0998">Cell outer membrane</keyword>
<name>A0A3D8HG20_9BACT</name>
<evidence type="ECO:0000259" key="4">
    <source>
        <dbReference type="SMART" id="SM00965"/>
    </source>
</evidence>
<sequence length="521" mass="60115">MTHTTTTYRLLLLFWMLLLPAGFLRSQDGDDVLGRMIHLSKEKNTVYRLLDKVSDQTGLLFIYDSKLIDNEKTVRIPDGDYTIRQAIYRITGDEQLNLRVIGNHILISPPQNKIPVAIPDTIPGEETNVHFVVKGILLDRQTNDPIEAGTVGVLNTSIGSITNANGEFRLTLPDSLRTSTLYFSHLGYEPREVAASLLTEQNSTIVLEAKVIPIQEVVVRIVNPLRLLRDMQENIRKNYPQSPAYLTTFYREGIERKSQFVGLTEAVFKVYKSGYKQNPSPDQVKLLKMRRIISQREKDTLIARMKSGIGASLHLDLIKEMPDFLLANENIEEYTYASTDITVIDNRLANVVYFEQKENVRSPLYRGELYIDSENNALLRARFEINPKYIKQTVGMLVEKKSRNLKITPQRVTYTVTYKPYNGQYYINHVRGDLYFKIKRRKQLFGTFPLHTWFEMVTCKVDTDQVSRFTRNEALPTRTVFAETEFTYDEKFWGNFNVIPPEERLNDAIGKISSKIEETEE</sequence>
<gene>
    <name evidence="5" type="ORF">DWU89_07955</name>
</gene>
<dbReference type="AlphaFoldDB" id="A0A3D8HG20"/>
<dbReference type="Pfam" id="PF13715">
    <property type="entry name" value="CarbopepD_reg_2"/>
    <property type="match status" value="1"/>
</dbReference>
<evidence type="ECO:0000313" key="6">
    <source>
        <dbReference type="Proteomes" id="UP000256321"/>
    </source>
</evidence>
<dbReference type="GO" id="GO:0019867">
    <property type="term" value="C:outer membrane"/>
    <property type="evidence" value="ECO:0007669"/>
    <property type="project" value="InterPro"/>
</dbReference>
<dbReference type="RefSeq" id="WP_115499117.1">
    <property type="nucleotide sequence ID" value="NZ_JACRTI010000014.1"/>
</dbReference>
<keyword evidence="1" id="KW-0813">Transport</keyword>
<dbReference type="SMART" id="SM00965">
    <property type="entry name" value="STN"/>
    <property type="match status" value="1"/>
</dbReference>
<dbReference type="Gene3D" id="2.60.40.1120">
    <property type="entry name" value="Carboxypeptidase-like, regulatory domain"/>
    <property type="match status" value="1"/>
</dbReference>